<keyword evidence="3" id="KW-1185">Reference proteome</keyword>
<keyword evidence="1" id="KW-1133">Transmembrane helix</keyword>
<accession>A0ABQ8YUK3</accession>
<protein>
    <recommendedName>
        <fullName evidence="4">DUF3179 domain-containing protein</fullName>
    </recommendedName>
</protein>
<feature type="transmembrane region" description="Helical" evidence="1">
    <location>
        <begin position="65"/>
        <end position="84"/>
    </location>
</feature>
<evidence type="ECO:0000313" key="2">
    <source>
        <dbReference type="EMBL" id="KAJ6248200.1"/>
    </source>
</evidence>
<proteinExistence type="predicted"/>
<reference evidence="2" key="1">
    <citation type="submission" date="2022-08" db="EMBL/GenBank/DDBJ databases">
        <title>Novel sulfate-reducing endosymbionts in the free-living metamonad Anaeramoeba.</title>
        <authorList>
            <person name="Jerlstrom-Hultqvist J."/>
            <person name="Cepicka I."/>
            <person name="Gallot-Lavallee L."/>
            <person name="Salas-Leiva D."/>
            <person name="Curtis B.A."/>
            <person name="Zahonova K."/>
            <person name="Pipaliya S."/>
            <person name="Dacks J."/>
            <person name="Roger A.J."/>
        </authorList>
    </citation>
    <scope>NUCLEOTIDE SEQUENCE</scope>
    <source>
        <strain evidence="2">Schooner1</strain>
    </source>
</reference>
<comment type="caution">
    <text evidence="2">The sequence shown here is derived from an EMBL/GenBank/DDBJ whole genome shotgun (WGS) entry which is preliminary data.</text>
</comment>
<keyword evidence="1" id="KW-0812">Transmembrane</keyword>
<evidence type="ECO:0008006" key="4">
    <source>
        <dbReference type="Google" id="ProtNLM"/>
    </source>
</evidence>
<dbReference type="InterPro" id="IPR021516">
    <property type="entry name" value="DUF3179"/>
</dbReference>
<evidence type="ECO:0000313" key="3">
    <source>
        <dbReference type="Proteomes" id="UP001150062"/>
    </source>
</evidence>
<feature type="transmembrane region" description="Helical" evidence="1">
    <location>
        <begin position="37"/>
        <end position="59"/>
    </location>
</feature>
<feature type="transmembrane region" description="Helical" evidence="1">
    <location>
        <begin position="6"/>
        <end position="25"/>
    </location>
</feature>
<organism evidence="2 3">
    <name type="scientific">Anaeramoeba flamelloides</name>
    <dbReference type="NCBI Taxonomy" id="1746091"/>
    <lineage>
        <taxon>Eukaryota</taxon>
        <taxon>Metamonada</taxon>
        <taxon>Anaeramoebidae</taxon>
        <taxon>Anaeramoeba</taxon>
    </lineage>
</organism>
<gene>
    <name evidence="2" type="ORF">M0813_17863</name>
</gene>
<dbReference type="Pfam" id="PF11376">
    <property type="entry name" value="DUF3179"/>
    <property type="match status" value="1"/>
</dbReference>
<dbReference type="EMBL" id="JAOAOG010000116">
    <property type="protein sequence ID" value="KAJ6248200.1"/>
    <property type="molecule type" value="Genomic_DNA"/>
</dbReference>
<dbReference type="Proteomes" id="UP001150062">
    <property type="component" value="Unassembled WGS sequence"/>
</dbReference>
<sequence>MDVLFFYLLAFTSLVVGLGALMTLIERFPLRWLYYHYFIRKPTNVTILVTLIIWSFVVSRRQETFPRWAIAPIVISCVTTIMAFKLHQEKFFQAADYPEMTTNLSNLSLTDEMRIAVVEYEGVTKCYPLDYVIHHHVVNDKFKTKIVALTYCAMCRTVIPFDVTDIGPLFVGSFKNANMILADRKTKTFFQQASFKSIIGKLHPSELNMVSFQILPWSEVKNLEPTPQVAKVTSKDLGEFQFPTPGLWKRILRSEKTPGLSSKSRDQAFPARTDVIGIIDDSYKEAEKSVYLKKEVMSKRVVINKERDFFLIGVGNSVNAFKNSIKNAQLKVSFDKDKSEIVDSNTATRWDILGKYKNGVLNTNLKPIAISDEYWFSWKKFHKKAKLVRL</sequence>
<keyword evidence="1" id="KW-0472">Membrane</keyword>
<name>A0ABQ8YUK3_9EUKA</name>
<evidence type="ECO:0000256" key="1">
    <source>
        <dbReference type="SAM" id="Phobius"/>
    </source>
</evidence>